<organism evidence="1 2">
    <name type="scientific">Candidatus Magasanikbacteria bacterium RIFOXYA1_FULL_40_8</name>
    <dbReference type="NCBI Taxonomy" id="1798694"/>
    <lineage>
        <taxon>Bacteria</taxon>
        <taxon>Candidatus Magasanikiibacteriota</taxon>
    </lineage>
</organism>
<proteinExistence type="predicted"/>
<sequence length="150" mass="16602">MKEEIPFLIAGLGTDELHTYCLARLRYAYGGVDNVLSSKRYAGILQKMKDVGVVLGIIENCGCAHCANNYVYSVVLDIDKAKQFIILIGLARAAKKGPYGLNAHRLAHELLFNMAEVEEILVELEELEMVKKQGNVFTLGPKSGELLFPM</sequence>
<protein>
    <submittedName>
        <fullName evidence="1">Uncharacterized protein</fullName>
    </submittedName>
</protein>
<evidence type="ECO:0000313" key="1">
    <source>
        <dbReference type="EMBL" id="OGH87252.1"/>
    </source>
</evidence>
<reference evidence="1 2" key="1">
    <citation type="journal article" date="2016" name="Nat. Commun.">
        <title>Thousands of microbial genomes shed light on interconnected biogeochemical processes in an aquifer system.</title>
        <authorList>
            <person name="Anantharaman K."/>
            <person name="Brown C.T."/>
            <person name="Hug L.A."/>
            <person name="Sharon I."/>
            <person name="Castelle C.J."/>
            <person name="Probst A.J."/>
            <person name="Thomas B.C."/>
            <person name="Singh A."/>
            <person name="Wilkins M.J."/>
            <person name="Karaoz U."/>
            <person name="Brodie E.L."/>
            <person name="Williams K.H."/>
            <person name="Hubbard S.S."/>
            <person name="Banfield J.F."/>
        </authorList>
    </citation>
    <scope>NUCLEOTIDE SEQUENCE [LARGE SCALE GENOMIC DNA]</scope>
</reference>
<name>A0A1F6NTH7_9BACT</name>
<evidence type="ECO:0000313" key="2">
    <source>
        <dbReference type="Proteomes" id="UP000177151"/>
    </source>
</evidence>
<dbReference type="Proteomes" id="UP000177151">
    <property type="component" value="Unassembled WGS sequence"/>
</dbReference>
<comment type="caution">
    <text evidence="1">The sequence shown here is derived from an EMBL/GenBank/DDBJ whole genome shotgun (WGS) entry which is preliminary data.</text>
</comment>
<accession>A0A1F6NTH7</accession>
<dbReference type="AlphaFoldDB" id="A0A1F6NTH7"/>
<dbReference type="EMBL" id="MFQP01000035">
    <property type="protein sequence ID" value="OGH87252.1"/>
    <property type="molecule type" value="Genomic_DNA"/>
</dbReference>
<gene>
    <name evidence="1" type="ORF">A2206_02945</name>
</gene>